<name>A0A3B1JVE0_ASTMX</name>
<dbReference type="GO" id="GO:0006346">
    <property type="term" value="P:DNA methylation-dependent constitutive heterochromatin formation"/>
    <property type="evidence" value="ECO:0007669"/>
    <property type="project" value="TreeGrafter"/>
</dbReference>
<sequence>MEEEEKNLMEEGEKKEREMMDKARESWEQDSQEIRFKRLQHLLEKSNIYAKFLLTKMEQQQLEVCFQAAFGGEGWVLLPGLCSVLQFLYYSFKGFIIKANFLVYW</sequence>
<dbReference type="Bgee" id="ENSAMXG00000042009">
    <property type="expression patterns" value="Expressed in embryo and 9 other cell types or tissues"/>
</dbReference>
<dbReference type="PANTHER" id="PTHR47161">
    <property type="entry name" value="LYMPHOID-SPECIFIC HELICASE"/>
    <property type="match status" value="1"/>
</dbReference>
<dbReference type="GO" id="GO:0046651">
    <property type="term" value="P:lymphocyte proliferation"/>
    <property type="evidence" value="ECO:0007669"/>
    <property type="project" value="TreeGrafter"/>
</dbReference>
<organism evidence="2 3">
    <name type="scientific">Astyanax mexicanus</name>
    <name type="common">Blind cave fish</name>
    <name type="synonym">Astyanax fasciatus mexicanus</name>
    <dbReference type="NCBI Taxonomy" id="7994"/>
    <lineage>
        <taxon>Eukaryota</taxon>
        <taxon>Metazoa</taxon>
        <taxon>Chordata</taxon>
        <taxon>Craniata</taxon>
        <taxon>Vertebrata</taxon>
        <taxon>Euteleostomi</taxon>
        <taxon>Actinopterygii</taxon>
        <taxon>Neopterygii</taxon>
        <taxon>Teleostei</taxon>
        <taxon>Ostariophysi</taxon>
        <taxon>Characiformes</taxon>
        <taxon>Characoidei</taxon>
        <taxon>Acestrorhamphidae</taxon>
        <taxon>Acestrorhamphinae</taxon>
        <taxon>Astyanax</taxon>
    </lineage>
</organism>
<dbReference type="GO" id="GO:0031508">
    <property type="term" value="P:pericentric heterochromatin formation"/>
    <property type="evidence" value="ECO:0007669"/>
    <property type="project" value="TreeGrafter"/>
</dbReference>
<evidence type="ECO:0000313" key="2">
    <source>
        <dbReference type="Ensembl" id="ENSAMXP00000045299.1"/>
    </source>
</evidence>
<dbReference type="GO" id="GO:0005634">
    <property type="term" value="C:nucleus"/>
    <property type="evidence" value="ECO:0007669"/>
    <property type="project" value="TreeGrafter"/>
</dbReference>
<dbReference type="Ensembl" id="ENSAMXT00000036643.1">
    <property type="protein sequence ID" value="ENSAMXP00000045299.1"/>
    <property type="gene ID" value="ENSAMXG00000042009.1"/>
</dbReference>
<dbReference type="AlphaFoldDB" id="A0A3B1JVE0"/>
<dbReference type="GO" id="GO:0003682">
    <property type="term" value="F:chromatin binding"/>
    <property type="evidence" value="ECO:0007669"/>
    <property type="project" value="TreeGrafter"/>
</dbReference>
<dbReference type="Proteomes" id="UP000018467">
    <property type="component" value="Unassembled WGS sequence"/>
</dbReference>
<proteinExistence type="predicted"/>
<evidence type="ECO:0000256" key="1">
    <source>
        <dbReference type="SAM" id="MobiDB-lite"/>
    </source>
</evidence>
<protein>
    <submittedName>
        <fullName evidence="2">Uncharacterized protein</fullName>
    </submittedName>
</protein>
<accession>A0A3B1JVE0</accession>
<dbReference type="InParanoid" id="A0A3B1JVE0"/>
<dbReference type="GeneTree" id="ENSGT00860000134673"/>
<evidence type="ECO:0000313" key="3">
    <source>
        <dbReference type="Proteomes" id="UP000018467"/>
    </source>
</evidence>
<dbReference type="STRING" id="7994.ENSAMXP00000045299"/>
<reference evidence="2" key="3">
    <citation type="submission" date="2025-08" db="UniProtKB">
        <authorList>
            <consortium name="Ensembl"/>
        </authorList>
    </citation>
    <scope>IDENTIFICATION</scope>
</reference>
<reference evidence="3" key="1">
    <citation type="submission" date="2013-03" db="EMBL/GenBank/DDBJ databases">
        <authorList>
            <person name="Jeffery W."/>
            <person name="Warren W."/>
            <person name="Wilson R.K."/>
        </authorList>
    </citation>
    <scope>NUCLEOTIDE SEQUENCE</scope>
    <source>
        <strain evidence="3">female</strain>
    </source>
</reference>
<reference evidence="2" key="4">
    <citation type="submission" date="2025-09" db="UniProtKB">
        <authorList>
            <consortium name="Ensembl"/>
        </authorList>
    </citation>
    <scope>IDENTIFICATION</scope>
</reference>
<dbReference type="GO" id="GO:0044027">
    <property type="term" value="P:negative regulation of gene expression via chromosomal CpG island methylation"/>
    <property type="evidence" value="ECO:0007669"/>
    <property type="project" value="TreeGrafter"/>
</dbReference>
<reference evidence="3" key="2">
    <citation type="journal article" date="2014" name="Nat. Commun.">
        <title>The cavefish genome reveals candidate genes for eye loss.</title>
        <authorList>
            <person name="McGaugh S.E."/>
            <person name="Gross J.B."/>
            <person name="Aken B."/>
            <person name="Blin M."/>
            <person name="Borowsky R."/>
            <person name="Chalopin D."/>
            <person name="Hinaux H."/>
            <person name="Jeffery W.R."/>
            <person name="Keene A."/>
            <person name="Ma L."/>
            <person name="Minx P."/>
            <person name="Murphy D."/>
            <person name="O'Quin K.E."/>
            <person name="Retaux S."/>
            <person name="Rohner N."/>
            <person name="Searle S.M."/>
            <person name="Stahl B.A."/>
            <person name="Tabin C."/>
            <person name="Volff J.N."/>
            <person name="Yoshizawa M."/>
            <person name="Warren W.C."/>
        </authorList>
    </citation>
    <scope>NUCLEOTIDE SEQUENCE [LARGE SCALE GENOMIC DNA]</scope>
    <source>
        <strain evidence="3">female</strain>
    </source>
</reference>
<keyword evidence="3" id="KW-1185">Reference proteome</keyword>
<dbReference type="PANTHER" id="PTHR47161:SF1">
    <property type="entry name" value="LYMPHOID-SPECIFIC HELICASE"/>
    <property type="match status" value="1"/>
</dbReference>
<dbReference type="GO" id="GO:0005721">
    <property type="term" value="C:pericentric heterochromatin"/>
    <property type="evidence" value="ECO:0007669"/>
    <property type="project" value="TreeGrafter"/>
</dbReference>
<feature type="region of interest" description="Disordered" evidence="1">
    <location>
        <begin position="1"/>
        <end position="22"/>
    </location>
</feature>